<protein>
    <submittedName>
        <fullName evidence="1">Uncharacterized protein</fullName>
    </submittedName>
</protein>
<evidence type="ECO:0000313" key="1">
    <source>
        <dbReference type="EMBL" id="GKV31664.1"/>
    </source>
</evidence>
<accession>A0AAV5L3D3</accession>
<organism evidence="1 2">
    <name type="scientific">Rubroshorea leprosula</name>
    <dbReference type="NCBI Taxonomy" id="152421"/>
    <lineage>
        <taxon>Eukaryota</taxon>
        <taxon>Viridiplantae</taxon>
        <taxon>Streptophyta</taxon>
        <taxon>Embryophyta</taxon>
        <taxon>Tracheophyta</taxon>
        <taxon>Spermatophyta</taxon>
        <taxon>Magnoliopsida</taxon>
        <taxon>eudicotyledons</taxon>
        <taxon>Gunneridae</taxon>
        <taxon>Pentapetalae</taxon>
        <taxon>rosids</taxon>
        <taxon>malvids</taxon>
        <taxon>Malvales</taxon>
        <taxon>Dipterocarpaceae</taxon>
        <taxon>Rubroshorea</taxon>
    </lineage>
</organism>
<name>A0AAV5L3D3_9ROSI</name>
<keyword evidence="2" id="KW-1185">Reference proteome</keyword>
<sequence length="39" mass="4686">MRFVKVFVTPYPSLLFIVKYEKLNEVYSTTSSLSWENLR</sequence>
<dbReference type="AlphaFoldDB" id="A0AAV5L3D3"/>
<dbReference type="EMBL" id="BPVZ01000092">
    <property type="protein sequence ID" value="GKV31664.1"/>
    <property type="molecule type" value="Genomic_DNA"/>
</dbReference>
<evidence type="ECO:0000313" key="2">
    <source>
        <dbReference type="Proteomes" id="UP001054252"/>
    </source>
</evidence>
<proteinExistence type="predicted"/>
<comment type="caution">
    <text evidence="1">The sequence shown here is derived from an EMBL/GenBank/DDBJ whole genome shotgun (WGS) entry which is preliminary data.</text>
</comment>
<gene>
    <name evidence="1" type="ORF">SLEP1_g40337</name>
</gene>
<reference evidence="1 2" key="1">
    <citation type="journal article" date="2021" name="Commun. Biol.">
        <title>The genome of Shorea leprosula (Dipterocarpaceae) highlights the ecological relevance of drought in aseasonal tropical rainforests.</title>
        <authorList>
            <person name="Ng K.K.S."/>
            <person name="Kobayashi M.J."/>
            <person name="Fawcett J.A."/>
            <person name="Hatakeyama M."/>
            <person name="Paape T."/>
            <person name="Ng C.H."/>
            <person name="Ang C.C."/>
            <person name="Tnah L.H."/>
            <person name="Lee C.T."/>
            <person name="Nishiyama T."/>
            <person name="Sese J."/>
            <person name="O'Brien M.J."/>
            <person name="Copetti D."/>
            <person name="Mohd Noor M.I."/>
            <person name="Ong R.C."/>
            <person name="Putra M."/>
            <person name="Sireger I.Z."/>
            <person name="Indrioko S."/>
            <person name="Kosugi Y."/>
            <person name="Izuno A."/>
            <person name="Isagi Y."/>
            <person name="Lee S.L."/>
            <person name="Shimizu K.K."/>
        </authorList>
    </citation>
    <scope>NUCLEOTIDE SEQUENCE [LARGE SCALE GENOMIC DNA]</scope>
    <source>
        <strain evidence="1">214</strain>
    </source>
</reference>
<dbReference type="Proteomes" id="UP001054252">
    <property type="component" value="Unassembled WGS sequence"/>
</dbReference>